<name>A0A6J4SPL0_9ACTN</name>
<gene>
    <name evidence="2" type="ORF">AVDCRST_MAG12-2665</name>
</gene>
<dbReference type="GO" id="GO:0003677">
    <property type="term" value="F:DNA binding"/>
    <property type="evidence" value="ECO:0007669"/>
    <property type="project" value="InterPro"/>
</dbReference>
<organism evidence="2">
    <name type="scientific">uncultured Rubrobacteraceae bacterium</name>
    <dbReference type="NCBI Taxonomy" id="349277"/>
    <lineage>
        <taxon>Bacteria</taxon>
        <taxon>Bacillati</taxon>
        <taxon>Actinomycetota</taxon>
        <taxon>Rubrobacteria</taxon>
        <taxon>Rubrobacterales</taxon>
        <taxon>Rubrobacteraceae</taxon>
        <taxon>environmental samples</taxon>
    </lineage>
</organism>
<evidence type="ECO:0000313" key="2">
    <source>
        <dbReference type="EMBL" id="CAA9501092.1"/>
    </source>
</evidence>
<dbReference type="EMBL" id="CADCVK010000381">
    <property type="protein sequence ID" value="CAA9501092.1"/>
    <property type="molecule type" value="Genomic_DNA"/>
</dbReference>
<proteinExistence type="predicted"/>
<protein>
    <recommendedName>
        <fullName evidence="1">Helix-turn-helix domain-containing protein</fullName>
    </recommendedName>
</protein>
<reference evidence="2" key="1">
    <citation type="submission" date="2020-02" db="EMBL/GenBank/DDBJ databases">
        <authorList>
            <person name="Meier V. D."/>
        </authorList>
    </citation>
    <scope>NUCLEOTIDE SEQUENCE</scope>
    <source>
        <strain evidence="2">AVDCRST_MAG12</strain>
    </source>
</reference>
<dbReference type="InterPro" id="IPR009061">
    <property type="entry name" value="DNA-bd_dom_put_sf"/>
</dbReference>
<dbReference type="InterPro" id="IPR041657">
    <property type="entry name" value="HTH_17"/>
</dbReference>
<accession>A0A6J4SPL0</accession>
<dbReference type="InterPro" id="IPR036388">
    <property type="entry name" value="WH-like_DNA-bd_sf"/>
</dbReference>
<feature type="domain" description="Helix-turn-helix" evidence="1">
    <location>
        <begin position="13"/>
        <end position="62"/>
    </location>
</feature>
<dbReference type="Pfam" id="PF12728">
    <property type="entry name" value="HTH_17"/>
    <property type="match status" value="1"/>
</dbReference>
<evidence type="ECO:0000259" key="1">
    <source>
        <dbReference type="Pfam" id="PF12728"/>
    </source>
</evidence>
<sequence>MTTTPERGRGIDLLGAEDVARLLGVKESTIWRWCREGRLPCLKVGKRWRVRREVLEDFLRERERSSTLVGQLGSFLRVPDNVLAIAQNLDLLHRLDAAFFRVGEARDGLLVKFYGGENSEPEELIERFEENGLAAGRLRREGRLLMRPEEDPLGGRDDQLGRLIEEGLGGGRTVWASFDWVLQVDLETALEQQKSLADLVGAHQLVVKTAALEEAIEEWSSAALRRAQSSHSGTILAYESGLSLSRATPMPHL</sequence>
<dbReference type="SUPFAM" id="SSF46955">
    <property type="entry name" value="Putative DNA-binding domain"/>
    <property type="match status" value="1"/>
</dbReference>
<dbReference type="Gene3D" id="1.10.10.10">
    <property type="entry name" value="Winged helix-like DNA-binding domain superfamily/Winged helix DNA-binding domain"/>
    <property type="match status" value="1"/>
</dbReference>
<dbReference type="NCBIfam" id="TIGR01764">
    <property type="entry name" value="excise"/>
    <property type="match status" value="1"/>
</dbReference>
<dbReference type="InterPro" id="IPR010093">
    <property type="entry name" value="SinI_DNA-bd"/>
</dbReference>
<dbReference type="AlphaFoldDB" id="A0A6J4SPL0"/>